<dbReference type="PROSITE" id="PS51755">
    <property type="entry name" value="OMPR_PHOB"/>
    <property type="match status" value="1"/>
</dbReference>
<protein>
    <recommendedName>
        <fullName evidence="5">OmpR/PhoB-type domain-containing protein</fullName>
    </recommendedName>
</protein>
<dbReference type="InterPro" id="IPR011990">
    <property type="entry name" value="TPR-like_helical_dom_sf"/>
</dbReference>
<name>A0ABX0AF96_9GAMM</name>
<dbReference type="Gene3D" id="1.10.10.10">
    <property type="entry name" value="Winged helix-like DNA-binding domain superfamily/Winged helix DNA-binding domain"/>
    <property type="match status" value="1"/>
</dbReference>
<dbReference type="SMART" id="SM00862">
    <property type="entry name" value="Trans_reg_C"/>
    <property type="match status" value="1"/>
</dbReference>
<gene>
    <name evidence="6" type="ORF">DT603_11740</name>
</gene>
<reference evidence="6 7" key="1">
    <citation type="submission" date="2018-07" db="EMBL/GenBank/DDBJ databases">
        <title>Whole genome Sequencing of Pseudoxanthomonas gei KCTC 32298 (T).</title>
        <authorList>
            <person name="Kumar S."/>
            <person name="Bansal K."/>
            <person name="Kaur A."/>
            <person name="Patil P."/>
            <person name="Sharma S."/>
            <person name="Patil P.B."/>
        </authorList>
    </citation>
    <scope>NUCLEOTIDE SEQUENCE [LARGE SCALE GENOMIC DNA]</scope>
    <source>
        <strain evidence="6 7">KCTC 32298</strain>
    </source>
</reference>
<proteinExistence type="predicted"/>
<dbReference type="Proteomes" id="UP001429354">
    <property type="component" value="Unassembled WGS sequence"/>
</dbReference>
<feature type="DNA-binding region" description="OmpR/PhoB-type" evidence="2">
    <location>
        <begin position="8"/>
        <end position="106"/>
    </location>
</feature>
<dbReference type="Pfam" id="PF00486">
    <property type="entry name" value="Trans_reg_C"/>
    <property type="match status" value="1"/>
</dbReference>
<keyword evidence="4" id="KW-0812">Transmembrane</keyword>
<evidence type="ECO:0000256" key="2">
    <source>
        <dbReference type="PROSITE-ProRule" id="PRU01091"/>
    </source>
</evidence>
<keyword evidence="4" id="KW-1133">Transmembrane helix</keyword>
<organism evidence="6 7">
    <name type="scientific">Pseudoxanthomonas gei</name>
    <dbReference type="NCBI Taxonomy" id="1383030"/>
    <lineage>
        <taxon>Bacteria</taxon>
        <taxon>Pseudomonadati</taxon>
        <taxon>Pseudomonadota</taxon>
        <taxon>Gammaproteobacteria</taxon>
        <taxon>Lysobacterales</taxon>
        <taxon>Lysobacteraceae</taxon>
        <taxon>Pseudoxanthomonas</taxon>
    </lineage>
</organism>
<dbReference type="SUPFAM" id="SSF48452">
    <property type="entry name" value="TPR-like"/>
    <property type="match status" value="1"/>
</dbReference>
<keyword evidence="4" id="KW-0472">Membrane</keyword>
<feature type="domain" description="OmpR/PhoB-type" evidence="5">
    <location>
        <begin position="8"/>
        <end position="106"/>
    </location>
</feature>
<keyword evidence="1 2" id="KW-0238">DNA-binding</keyword>
<evidence type="ECO:0000313" key="6">
    <source>
        <dbReference type="EMBL" id="NDK39513.1"/>
    </source>
</evidence>
<dbReference type="InterPro" id="IPR001867">
    <property type="entry name" value="OmpR/PhoB-type_DNA-bd"/>
</dbReference>
<evidence type="ECO:0000256" key="1">
    <source>
        <dbReference type="ARBA" id="ARBA00023125"/>
    </source>
</evidence>
<sequence>MVMPSSDTPALAFDDFVIDFAGRRLLRGGQALALEPKAFSVLALLAQGPGQAFTRDEILDAVWGHRHVTPGVLNRIMTLLRHALGEEAQAPRYLHTLHGVGYRFDLPAPHLPGASAEASVEERRHAAERRTSMSPTVPATTSRRGWWPRAALVLVLVVALLGTGVWFKRQVWVARPAPPSPAGAVATPTLIVMPLKPIGGRADGDIAAGLSDELISALARIQGLRVIARESTSLATVQPAEVATLVSRLGISHTLEGSLRQSGEQLRIHLRLNDARNGRTLWTQDYDRNANDVLALQREVAQAVATALTLKLGLAKVPAQKGGDAGFLRRYFAAQALLRTPASAAGEAVERAETEFRQLVQLRPYDARAHAGLAVALDMRAFSRPPLAAGLRAEAAQEAALAQRLDPSLADPYRVQASAACRGNRWEDCVRLFEQAGAAAPSDSQPYFQYAMALAALGYLDRAEALMRHNIERDPLNPSWRFGHGRLLDTLGRHEQARAQLELGRPFAPYARWFNAVWRKDYAQAAAIADKLGDSVDSPAYERLYKPSYVAATGALRDPSLWPQVETELRASERETGLMNFLRVLAPEAPAHAPALIAGLDQVRERSYSSWDLLLWTRDLAYLRKDPAFQDYLRDNGLLAYWKRHGFPKQCRPHADGAACD</sequence>
<dbReference type="InterPro" id="IPR036388">
    <property type="entry name" value="WH-like_DNA-bd_sf"/>
</dbReference>
<evidence type="ECO:0000256" key="3">
    <source>
        <dbReference type="SAM" id="MobiDB-lite"/>
    </source>
</evidence>
<dbReference type="InterPro" id="IPR016032">
    <property type="entry name" value="Sig_transdc_resp-reg_C-effctor"/>
</dbReference>
<dbReference type="Gene3D" id="3.40.50.10070">
    <property type="entry name" value="TolB, N-terminal domain"/>
    <property type="match status" value="1"/>
</dbReference>
<dbReference type="Gene3D" id="1.25.40.10">
    <property type="entry name" value="Tetratricopeptide repeat domain"/>
    <property type="match status" value="1"/>
</dbReference>
<dbReference type="EMBL" id="QOVG01000007">
    <property type="protein sequence ID" value="NDK39513.1"/>
    <property type="molecule type" value="Genomic_DNA"/>
</dbReference>
<comment type="caution">
    <text evidence="6">The sequence shown here is derived from an EMBL/GenBank/DDBJ whole genome shotgun (WGS) entry which is preliminary data.</text>
</comment>
<keyword evidence="7" id="KW-1185">Reference proteome</keyword>
<evidence type="ECO:0000259" key="5">
    <source>
        <dbReference type="PROSITE" id="PS51755"/>
    </source>
</evidence>
<evidence type="ECO:0000313" key="7">
    <source>
        <dbReference type="Proteomes" id="UP001429354"/>
    </source>
</evidence>
<feature type="compositionally biased region" description="Basic and acidic residues" evidence="3">
    <location>
        <begin position="120"/>
        <end position="131"/>
    </location>
</feature>
<feature type="region of interest" description="Disordered" evidence="3">
    <location>
        <begin position="115"/>
        <end position="140"/>
    </location>
</feature>
<accession>A0ABX0AF96</accession>
<feature type="transmembrane region" description="Helical" evidence="4">
    <location>
        <begin position="150"/>
        <end position="167"/>
    </location>
</feature>
<evidence type="ECO:0000256" key="4">
    <source>
        <dbReference type="SAM" id="Phobius"/>
    </source>
</evidence>
<dbReference type="SUPFAM" id="SSF46894">
    <property type="entry name" value="C-terminal effector domain of the bipartite response regulators"/>
    <property type="match status" value="1"/>
</dbReference>
<dbReference type="CDD" id="cd00383">
    <property type="entry name" value="trans_reg_C"/>
    <property type="match status" value="1"/>
</dbReference>